<keyword evidence="3" id="KW-1185">Reference proteome</keyword>
<name>A0A8R1DNH9_CAEJA</name>
<sequence>MTESPTRIVMPPPYMDPANAAAKKQSQRFRQESIRKLTVCEHCGALPNAQTRNLPTEQVFVWPAVRPDNSIHQDSRQFIGYVLIIALVIFALFAACKYLP</sequence>
<accession>A0A8R1DNH9</accession>
<evidence type="ECO:0000313" key="2">
    <source>
        <dbReference type="EnsemblMetazoa" id="CJA07738.1"/>
    </source>
</evidence>
<dbReference type="Proteomes" id="UP000005237">
    <property type="component" value="Unassembled WGS sequence"/>
</dbReference>
<evidence type="ECO:0000313" key="3">
    <source>
        <dbReference type="Proteomes" id="UP000005237"/>
    </source>
</evidence>
<proteinExistence type="predicted"/>
<keyword evidence="1" id="KW-1133">Transmembrane helix</keyword>
<feature type="transmembrane region" description="Helical" evidence="1">
    <location>
        <begin position="78"/>
        <end position="99"/>
    </location>
</feature>
<dbReference type="AlphaFoldDB" id="A0A8R1DNH9"/>
<evidence type="ECO:0000256" key="1">
    <source>
        <dbReference type="SAM" id="Phobius"/>
    </source>
</evidence>
<dbReference type="OMA" id="IVMPPPY"/>
<reference evidence="2" key="2">
    <citation type="submission" date="2022-06" db="UniProtKB">
        <authorList>
            <consortium name="EnsemblMetazoa"/>
        </authorList>
    </citation>
    <scope>IDENTIFICATION</scope>
    <source>
        <strain evidence="2">DF5081</strain>
    </source>
</reference>
<organism evidence="2 3">
    <name type="scientific">Caenorhabditis japonica</name>
    <dbReference type="NCBI Taxonomy" id="281687"/>
    <lineage>
        <taxon>Eukaryota</taxon>
        <taxon>Metazoa</taxon>
        <taxon>Ecdysozoa</taxon>
        <taxon>Nematoda</taxon>
        <taxon>Chromadorea</taxon>
        <taxon>Rhabditida</taxon>
        <taxon>Rhabditina</taxon>
        <taxon>Rhabditomorpha</taxon>
        <taxon>Rhabditoidea</taxon>
        <taxon>Rhabditidae</taxon>
        <taxon>Peloderinae</taxon>
        <taxon>Caenorhabditis</taxon>
    </lineage>
</organism>
<reference evidence="3" key="1">
    <citation type="submission" date="2010-08" db="EMBL/GenBank/DDBJ databases">
        <authorList>
            <consortium name="Caenorhabditis japonica Sequencing Consortium"/>
            <person name="Wilson R.K."/>
        </authorList>
    </citation>
    <scope>NUCLEOTIDE SEQUENCE [LARGE SCALE GENOMIC DNA]</scope>
    <source>
        <strain evidence="3">DF5081</strain>
    </source>
</reference>
<dbReference type="EnsemblMetazoa" id="CJA07738.1">
    <property type="protein sequence ID" value="CJA07738.1"/>
    <property type="gene ID" value="WBGene00126942"/>
</dbReference>
<protein>
    <submittedName>
        <fullName evidence="2">Uncharacterized protein</fullName>
    </submittedName>
</protein>
<keyword evidence="1" id="KW-0472">Membrane</keyword>
<keyword evidence="1" id="KW-0812">Transmembrane</keyword>